<dbReference type="Pfam" id="PF07876">
    <property type="entry name" value="Dabb"/>
    <property type="match status" value="1"/>
</dbReference>
<dbReference type="AlphaFoldDB" id="A0AA49JHA9"/>
<reference evidence="2" key="2">
    <citation type="journal article" date="2024" name="Antonie Van Leeuwenhoek">
        <title>Roseihalotalea indica gen. nov., sp. nov., a halophilic Bacteroidetes from mesopelagic Southwest Indian Ocean with higher carbohydrate metabolic potential.</title>
        <authorList>
            <person name="Chen B."/>
            <person name="Zhang M."/>
            <person name="Lin D."/>
            <person name="Ye J."/>
            <person name="Tang K."/>
        </authorList>
    </citation>
    <scope>NUCLEOTIDE SEQUENCE</scope>
    <source>
        <strain evidence="2">TK19036</strain>
    </source>
</reference>
<dbReference type="SMART" id="SM00886">
    <property type="entry name" value="Dabb"/>
    <property type="match status" value="1"/>
</dbReference>
<gene>
    <name evidence="2" type="ORF">K4G66_04385</name>
</gene>
<feature type="domain" description="Stress-response A/B barrel" evidence="1">
    <location>
        <begin position="5"/>
        <end position="100"/>
    </location>
</feature>
<dbReference type="Gene3D" id="3.30.70.100">
    <property type="match status" value="1"/>
</dbReference>
<name>A0AA49JHA9_9BACT</name>
<dbReference type="InterPro" id="IPR013097">
    <property type="entry name" value="Dabb"/>
</dbReference>
<reference evidence="2" key="1">
    <citation type="journal article" date="2023" name="Comput. Struct. Biotechnol. J.">
        <title>Discovery of a novel marine Bacteroidetes with a rich repertoire of carbohydrate-active enzymes.</title>
        <authorList>
            <person name="Chen B."/>
            <person name="Liu G."/>
            <person name="Chen Q."/>
            <person name="Wang H."/>
            <person name="Liu L."/>
            <person name="Tang K."/>
        </authorList>
    </citation>
    <scope>NUCLEOTIDE SEQUENCE</scope>
    <source>
        <strain evidence="2">TK19036</strain>
    </source>
</reference>
<organism evidence="2">
    <name type="scientific">Roseihalotalea indica</name>
    <dbReference type="NCBI Taxonomy" id="2867963"/>
    <lineage>
        <taxon>Bacteria</taxon>
        <taxon>Pseudomonadati</taxon>
        <taxon>Bacteroidota</taxon>
        <taxon>Cytophagia</taxon>
        <taxon>Cytophagales</taxon>
        <taxon>Catalimonadaceae</taxon>
        <taxon>Roseihalotalea</taxon>
    </lineage>
</organism>
<dbReference type="PROSITE" id="PS51502">
    <property type="entry name" value="S_R_A_B_BARREL"/>
    <property type="match status" value="1"/>
</dbReference>
<dbReference type="EMBL" id="CP120682">
    <property type="protein sequence ID" value="WKN37945.1"/>
    <property type="molecule type" value="Genomic_DNA"/>
</dbReference>
<accession>A0AA49JHA9</accession>
<protein>
    <submittedName>
        <fullName evidence="2">Dabb family protein</fullName>
    </submittedName>
</protein>
<dbReference type="SUPFAM" id="SSF54909">
    <property type="entry name" value="Dimeric alpha+beta barrel"/>
    <property type="match status" value="1"/>
</dbReference>
<evidence type="ECO:0000313" key="2">
    <source>
        <dbReference type="EMBL" id="WKN37945.1"/>
    </source>
</evidence>
<dbReference type="InterPro" id="IPR011008">
    <property type="entry name" value="Dimeric_a/b-barrel"/>
</dbReference>
<proteinExistence type="predicted"/>
<evidence type="ECO:0000259" key="1">
    <source>
        <dbReference type="PROSITE" id="PS51502"/>
    </source>
</evidence>
<sequence>MKTRFIHNVYFWLANPSQSEDGAALEKGLRTLEQIETVRDIHIGKPSSTNRPVIDTTYSYHLMLAFDNLEDQNTYQVDPVHLQFVEDCQHLWKKVQIYDSDSGLLD</sequence>